<reference evidence="3" key="1">
    <citation type="submission" date="2016-10" db="EMBL/GenBank/DDBJ databases">
        <authorList>
            <person name="Varghese N."/>
            <person name="Submissions S."/>
        </authorList>
    </citation>
    <scope>NUCLEOTIDE SEQUENCE [LARGE SCALE GENOMIC DNA]</scope>
    <source>
        <strain evidence="3">ES.061</strain>
    </source>
</reference>
<keyword evidence="3" id="KW-1185">Reference proteome</keyword>
<dbReference type="EMBL" id="FNSL01000001">
    <property type="protein sequence ID" value="SEB34873.1"/>
    <property type="molecule type" value="Genomic_DNA"/>
</dbReference>
<evidence type="ECO:0000313" key="2">
    <source>
        <dbReference type="EMBL" id="SEB34873.1"/>
    </source>
</evidence>
<feature type="region of interest" description="Disordered" evidence="1">
    <location>
        <begin position="72"/>
        <end position="91"/>
    </location>
</feature>
<evidence type="ECO:0008006" key="4">
    <source>
        <dbReference type="Google" id="ProtNLM"/>
    </source>
</evidence>
<name>A0A1H4ILR8_9HYPH</name>
<sequence length="91" mass="10558">MGDITNDLLYEVLKSIQGRLDKLETGQSEIRQELISIRGHMIAIQQDTHNIYGMLGRHDDRLERIERRLELREMAEGPQKPYDPSPSDQTP</sequence>
<dbReference type="Proteomes" id="UP000199064">
    <property type="component" value="Unassembled WGS sequence"/>
</dbReference>
<dbReference type="AlphaFoldDB" id="A0A1H4ILR8"/>
<evidence type="ECO:0000256" key="1">
    <source>
        <dbReference type="SAM" id="MobiDB-lite"/>
    </source>
</evidence>
<organism evidence="2 3">
    <name type="scientific">Nitratireductor aquibiodomus</name>
    <dbReference type="NCBI Taxonomy" id="204799"/>
    <lineage>
        <taxon>Bacteria</taxon>
        <taxon>Pseudomonadati</taxon>
        <taxon>Pseudomonadota</taxon>
        <taxon>Alphaproteobacteria</taxon>
        <taxon>Hyphomicrobiales</taxon>
        <taxon>Phyllobacteriaceae</taxon>
        <taxon>Nitratireductor</taxon>
    </lineage>
</organism>
<accession>A0A1H4ILR8</accession>
<protein>
    <recommendedName>
        <fullName evidence="4">SlyX protein</fullName>
    </recommendedName>
</protein>
<proteinExistence type="predicted"/>
<dbReference type="RefSeq" id="WP_090325971.1">
    <property type="nucleotide sequence ID" value="NZ_FNSL01000001.1"/>
</dbReference>
<evidence type="ECO:0000313" key="3">
    <source>
        <dbReference type="Proteomes" id="UP000199064"/>
    </source>
</evidence>
<gene>
    <name evidence="2" type="ORF">SAMN05216452_0151</name>
</gene>